<dbReference type="AlphaFoldDB" id="X0SMA0"/>
<feature type="non-terminal residue" evidence="3">
    <location>
        <position position="1"/>
    </location>
</feature>
<feature type="domain" description="Amidohydrolase-related" evidence="2">
    <location>
        <begin position="8"/>
        <end position="229"/>
    </location>
</feature>
<dbReference type="GO" id="GO:0016831">
    <property type="term" value="F:carboxy-lyase activity"/>
    <property type="evidence" value="ECO:0007669"/>
    <property type="project" value="InterPro"/>
</dbReference>
<evidence type="ECO:0000313" key="3">
    <source>
        <dbReference type="EMBL" id="GAF82213.1"/>
    </source>
</evidence>
<name>X0SMA0_9ZZZZ</name>
<evidence type="ECO:0000256" key="1">
    <source>
        <dbReference type="ARBA" id="ARBA00023239"/>
    </source>
</evidence>
<reference evidence="3" key="1">
    <citation type="journal article" date="2014" name="Front. Microbiol.">
        <title>High frequency of phylogenetically diverse reductive dehalogenase-homologous genes in deep subseafloor sedimentary metagenomes.</title>
        <authorList>
            <person name="Kawai M."/>
            <person name="Futagami T."/>
            <person name="Toyoda A."/>
            <person name="Takaki Y."/>
            <person name="Nishi S."/>
            <person name="Hori S."/>
            <person name="Arai W."/>
            <person name="Tsubouchi T."/>
            <person name="Morono Y."/>
            <person name="Uchiyama I."/>
            <person name="Ito T."/>
            <person name="Fujiyama A."/>
            <person name="Inagaki F."/>
            <person name="Takami H."/>
        </authorList>
    </citation>
    <scope>NUCLEOTIDE SEQUENCE</scope>
    <source>
        <strain evidence="3">Expedition CK06-06</strain>
    </source>
</reference>
<keyword evidence="1" id="KW-0456">Lyase</keyword>
<proteinExistence type="predicted"/>
<dbReference type="InterPro" id="IPR032465">
    <property type="entry name" value="ACMSD"/>
</dbReference>
<organism evidence="3">
    <name type="scientific">marine sediment metagenome</name>
    <dbReference type="NCBI Taxonomy" id="412755"/>
    <lineage>
        <taxon>unclassified sequences</taxon>
        <taxon>metagenomes</taxon>
        <taxon>ecological metagenomes</taxon>
    </lineage>
</organism>
<evidence type="ECO:0000259" key="2">
    <source>
        <dbReference type="Pfam" id="PF04909"/>
    </source>
</evidence>
<protein>
    <recommendedName>
        <fullName evidence="2">Amidohydrolase-related domain-containing protein</fullName>
    </recommendedName>
</protein>
<dbReference type="PANTHER" id="PTHR21240">
    <property type="entry name" value="2-AMINO-3-CARBOXYLMUCONATE-6-SEMIALDEHYDE DECARBOXYLASE"/>
    <property type="match status" value="1"/>
</dbReference>
<dbReference type="PANTHER" id="PTHR21240:SF19">
    <property type="entry name" value="CATALYTIC_ HYDROLASE"/>
    <property type="match status" value="1"/>
</dbReference>
<accession>X0SMA0</accession>
<dbReference type="Pfam" id="PF04909">
    <property type="entry name" value="Amidohydro_2"/>
    <property type="match status" value="1"/>
</dbReference>
<dbReference type="InterPro" id="IPR032466">
    <property type="entry name" value="Metal_Hydrolase"/>
</dbReference>
<dbReference type="SUPFAM" id="SSF51556">
    <property type="entry name" value="Metallo-dependent hydrolases"/>
    <property type="match status" value="1"/>
</dbReference>
<dbReference type="InterPro" id="IPR006680">
    <property type="entry name" value="Amidohydro-rel"/>
</dbReference>
<dbReference type="EMBL" id="BARS01003396">
    <property type="protein sequence ID" value="GAF82213.1"/>
    <property type="molecule type" value="Genomic_DNA"/>
</dbReference>
<dbReference type="Gene3D" id="3.20.20.140">
    <property type="entry name" value="Metal-dependent hydrolases"/>
    <property type="match status" value="1"/>
</dbReference>
<gene>
    <name evidence="3" type="ORF">S01H1_06583</name>
</gene>
<dbReference type="GO" id="GO:0016787">
    <property type="term" value="F:hydrolase activity"/>
    <property type="evidence" value="ECO:0007669"/>
    <property type="project" value="InterPro"/>
</dbReference>
<sequence length="231" mass="25790">IGEAGKTVDEINQFYGSLAKKYPDRVVAFAGVDPRRAAAVDILDRAVNDYGCRGLKYHPAAGFYPDSEESYRVLEKAQELNIPLLSHLGPISKPLKSKYARPVYLDTIVSDFPKLTVIGAHMGHCWWHEMVNLISAKATTFYADFSGQQVTARRNFAEFCHMLRAAFDEADASKFLWGTDNPVLEAVIPMKDWLNMIKELPENAPDGIKFTKEEIDAVLGENAAKIFGFKS</sequence>
<comment type="caution">
    <text evidence="3">The sequence shown here is derived from an EMBL/GenBank/DDBJ whole genome shotgun (WGS) entry which is preliminary data.</text>
</comment>